<feature type="chain" id="PRO_5005217825" evidence="1">
    <location>
        <begin position="21"/>
        <end position="327"/>
    </location>
</feature>
<dbReference type="RefSeq" id="WP_098037954.1">
    <property type="nucleotide sequence ID" value="NZ_CWGJ01000011.1"/>
</dbReference>
<dbReference type="Proteomes" id="UP000220251">
    <property type="component" value="Unassembled WGS sequence"/>
</dbReference>
<proteinExistence type="predicted"/>
<keyword evidence="1" id="KW-0732">Signal</keyword>
<reference evidence="3" key="1">
    <citation type="submission" date="2015-06" db="EMBL/GenBank/DDBJ databases">
        <authorList>
            <person name="Bertelli C."/>
        </authorList>
    </citation>
    <scope>NUCLEOTIDE SEQUENCE [LARGE SCALE GENOMIC DNA]</scope>
    <source>
        <strain evidence="3">CRIB-30</strain>
    </source>
</reference>
<evidence type="ECO:0000256" key="1">
    <source>
        <dbReference type="SAM" id="SignalP"/>
    </source>
</evidence>
<protein>
    <submittedName>
        <fullName evidence="2">Putative secreted protein</fullName>
    </submittedName>
</protein>
<organism evidence="2 3">
    <name type="scientific">Estrella lausannensis</name>
    <dbReference type="NCBI Taxonomy" id="483423"/>
    <lineage>
        <taxon>Bacteria</taxon>
        <taxon>Pseudomonadati</taxon>
        <taxon>Chlamydiota</taxon>
        <taxon>Chlamydiia</taxon>
        <taxon>Parachlamydiales</taxon>
        <taxon>Candidatus Criblamydiaceae</taxon>
        <taxon>Estrella</taxon>
    </lineage>
</organism>
<gene>
    <name evidence="2" type="ORF">ELAC_0752</name>
</gene>
<evidence type="ECO:0000313" key="2">
    <source>
        <dbReference type="EMBL" id="CRX38104.1"/>
    </source>
</evidence>
<keyword evidence="3" id="KW-1185">Reference proteome</keyword>
<accession>A0A0H5DR46</accession>
<dbReference type="EMBL" id="CWGJ01000011">
    <property type="protein sequence ID" value="CRX38104.1"/>
    <property type="molecule type" value="Genomic_DNA"/>
</dbReference>
<name>A0A0H5DR46_9BACT</name>
<evidence type="ECO:0000313" key="3">
    <source>
        <dbReference type="Proteomes" id="UP000220251"/>
    </source>
</evidence>
<sequence>MKSILISCLFFTLSLFSPLAAGQVIRFDGYNKNFTFSGRAKTGEFTFVPEKETSTNWQEALILHYVAQEKVPLEIYYHNFMVLLNKKSGGLFKSKIVKSTSDSLIFEWWIDTDIPDAQHGWVKIFYSGDGLGFIRYTTKNVDLVEKIRPIWENILATYHIDLVPSAIDVRINWMQDTKEWVREDRQGIERYHPVGGENQIDEQVTVEMLKRTPENLRSFYEEEMAKVKATVPKAQSQLVFDTGTRMLYEWWYKEGNMEHHEWVLVSKETPGVPVVVRHDIHSPTRIVERKKIWERILKMTTIDAEYEFKPVKDETDQTPKTSSKGTL</sequence>
<feature type="signal peptide" evidence="1">
    <location>
        <begin position="1"/>
        <end position="20"/>
    </location>
</feature>
<dbReference type="AlphaFoldDB" id="A0A0H5DR46"/>
<dbReference type="OrthoDB" id="9836624at2"/>